<keyword evidence="1" id="KW-0812">Transmembrane</keyword>
<dbReference type="GO" id="GO:0046872">
    <property type="term" value="F:metal ion binding"/>
    <property type="evidence" value="ECO:0007669"/>
    <property type="project" value="InterPro"/>
</dbReference>
<dbReference type="AlphaFoldDB" id="A0A7T8IG28"/>
<evidence type="ECO:0000256" key="1">
    <source>
        <dbReference type="SAM" id="Phobius"/>
    </source>
</evidence>
<protein>
    <submittedName>
        <fullName evidence="3">Nodule-specific cysteine-rich peptide L62</fullName>
    </submittedName>
</protein>
<keyword evidence="1" id="KW-1133">Transmembrane helix</keyword>
<reference evidence="3" key="1">
    <citation type="journal article" date="2020" name="Mol. Cell">
        <title>Proteome analysis reveals a significant host-specific response in Rhizobium leguminosarum bv viciae endosymbiotic cells.</title>
        <authorList>
            <person name="Duran D."/>
            <person name="Albareda M."/>
            <person name="Marina A."/>
            <person name="Garcia C."/>
            <person name="Ruiz-Argueso T."/>
            <person name="Palacios J."/>
        </authorList>
    </citation>
    <scope>NUCLEOTIDE SEQUENCE</scope>
    <source>
        <tissue evidence="3">Root nodules</tissue>
    </source>
</reference>
<feature type="domain" description="Late nodulin" evidence="2">
    <location>
        <begin position="1"/>
        <end position="63"/>
    </location>
</feature>
<feature type="transmembrane region" description="Helical" evidence="1">
    <location>
        <begin position="6"/>
        <end position="25"/>
    </location>
</feature>
<name>A0A7T8IG28_LENCU</name>
<accession>A0A7T8IG28</accession>
<dbReference type="InterPro" id="IPR009810">
    <property type="entry name" value="Nodulin_late_dom"/>
</dbReference>
<evidence type="ECO:0000313" key="3">
    <source>
        <dbReference type="EMBL" id="QQO74730.1"/>
    </source>
</evidence>
<evidence type="ECO:0000259" key="2">
    <source>
        <dbReference type="Pfam" id="PF07127"/>
    </source>
</evidence>
<organism evidence="3">
    <name type="scientific">Lens culinaris</name>
    <name type="common">Lentil</name>
    <name type="synonym">Cicer lens</name>
    <dbReference type="NCBI Taxonomy" id="3864"/>
    <lineage>
        <taxon>Eukaryota</taxon>
        <taxon>Viridiplantae</taxon>
        <taxon>Streptophyta</taxon>
        <taxon>Embryophyta</taxon>
        <taxon>Tracheophyta</taxon>
        <taxon>Spermatophyta</taxon>
        <taxon>Magnoliopsida</taxon>
        <taxon>eudicotyledons</taxon>
        <taxon>Gunneridae</taxon>
        <taxon>Pentapetalae</taxon>
        <taxon>rosids</taxon>
        <taxon>fabids</taxon>
        <taxon>Fabales</taxon>
        <taxon>Fabaceae</taxon>
        <taxon>Papilionoideae</taxon>
        <taxon>50 kb inversion clade</taxon>
        <taxon>NPAAA clade</taxon>
        <taxon>Hologalegina</taxon>
        <taxon>IRL clade</taxon>
        <taxon>Fabeae</taxon>
        <taxon>Lens</taxon>
    </lineage>
</organism>
<keyword evidence="1" id="KW-0472">Membrane</keyword>
<dbReference type="Pfam" id="PF07127">
    <property type="entry name" value="Nodulin_late"/>
    <property type="match status" value="1"/>
</dbReference>
<sequence length="66" mass="7478">MSSVIKFVYVLIIYISLFIVLTDFARVSSDRSFPTTFTCNVFKDCPWDLCINEIGVFCHDGICGCL</sequence>
<proteinExistence type="evidence at transcript level"/>
<dbReference type="EMBL" id="MT371212">
    <property type="protein sequence ID" value="QQO74730.1"/>
    <property type="molecule type" value="mRNA"/>
</dbReference>